<sequence>MQFTRRYWVTVALVAVLAGWAALLERPLALVGAAGVAAWLVVYQYRFLRAVGESVAALDVDLTVDRSRVSAEERTAGHLSVRSDRSTELSIRVSADAPVGADSRGATCHLPPGAREADAGFEVAWPVAGAFEFDRPTLSASDPLGLFGETATVGPAPTVTVEPRAPSDIHVGESGRQLLSGFGDHATDATDTGFTPAEVRRYLPGDSVRQMDWKATARLAEPHVREFEGETDVETGLLVDHRETMGAGRAGERKLDFARQVALALAESTRRSGDPLACLTVGDEGLTGRYGLGTGADHHRAVAARLRALDPTPAGTDGNGPSTVSPARAEATATRLDGDSPFDRRLRPFFETTSRYVERVTDRPLFAGTREWTARRAGTARTIIVTDDERRTELLEAVKLARAESDRVVVYLTPTALYDEGGLETLETAYERYAEFERFRRQLAALGRVSAFEVGPADRLERVLAAGRDRRRVGQ</sequence>
<dbReference type="Proteomes" id="UP001268864">
    <property type="component" value="Unassembled WGS sequence"/>
</dbReference>
<gene>
    <name evidence="4" type="ORF">NDI86_01590</name>
</gene>
<accession>A0ABU2FKA0</accession>
<dbReference type="RefSeq" id="WP_310898643.1">
    <property type="nucleotide sequence ID" value="NZ_JAMQOS010000001.1"/>
</dbReference>
<organism evidence="4 5">
    <name type="scientific">Haloarcula onubensis</name>
    <dbReference type="NCBI Taxonomy" id="2950539"/>
    <lineage>
        <taxon>Archaea</taxon>
        <taxon>Methanobacteriati</taxon>
        <taxon>Methanobacteriota</taxon>
        <taxon>Stenosarchaea group</taxon>
        <taxon>Halobacteria</taxon>
        <taxon>Halobacteriales</taxon>
        <taxon>Haloarculaceae</taxon>
        <taxon>Haloarcula</taxon>
    </lineage>
</organism>
<protein>
    <submittedName>
        <fullName evidence="4">DUF58 domain-containing protein</fullName>
    </submittedName>
</protein>
<reference evidence="4 5" key="1">
    <citation type="submission" date="2022-06" db="EMBL/GenBank/DDBJ databases">
        <title>Halomicroarcula sp. a new haloarchaeum isolate from saline soil.</title>
        <authorList>
            <person name="Strakova D."/>
            <person name="Galisteo C."/>
            <person name="Sanchez-Porro C."/>
            <person name="Ventosa A."/>
        </authorList>
    </citation>
    <scope>NUCLEOTIDE SEQUENCE [LARGE SCALE GENOMIC DNA]</scope>
    <source>
        <strain evidence="4 5">S3CR25-11</strain>
    </source>
</reference>
<dbReference type="PANTHER" id="PTHR33608:SF14">
    <property type="entry name" value="POSSIBLE CONSERVED SECRETED PROTEIN"/>
    <property type="match status" value="1"/>
</dbReference>
<evidence type="ECO:0000256" key="1">
    <source>
        <dbReference type="SAM" id="MobiDB-lite"/>
    </source>
</evidence>
<feature type="transmembrane region" description="Helical" evidence="2">
    <location>
        <begin position="7"/>
        <end position="23"/>
    </location>
</feature>
<evidence type="ECO:0000256" key="2">
    <source>
        <dbReference type="SAM" id="Phobius"/>
    </source>
</evidence>
<proteinExistence type="predicted"/>
<keyword evidence="5" id="KW-1185">Reference proteome</keyword>
<evidence type="ECO:0000259" key="3">
    <source>
        <dbReference type="Pfam" id="PF01882"/>
    </source>
</evidence>
<comment type="caution">
    <text evidence="4">The sequence shown here is derived from an EMBL/GenBank/DDBJ whole genome shotgun (WGS) entry which is preliminary data.</text>
</comment>
<dbReference type="PANTHER" id="PTHR33608">
    <property type="entry name" value="BLL2464 PROTEIN"/>
    <property type="match status" value="1"/>
</dbReference>
<feature type="domain" description="DUF58" evidence="3">
    <location>
        <begin position="198"/>
        <end position="317"/>
    </location>
</feature>
<dbReference type="InterPro" id="IPR002881">
    <property type="entry name" value="DUF58"/>
</dbReference>
<evidence type="ECO:0000313" key="5">
    <source>
        <dbReference type="Proteomes" id="UP001268864"/>
    </source>
</evidence>
<keyword evidence="2" id="KW-0812">Transmembrane</keyword>
<dbReference type="EMBL" id="JAMQOS010000001">
    <property type="protein sequence ID" value="MDS0280796.1"/>
    <property type="molecule type" value="Genomic_DNA"/>
</dbReference>
<dbReference type="Pfam" id="PF01882">
    <property type="entry name" value="DUF58"/>
    <property type="match status" value="1"/>
</dbReference>
<keyword evidence="2" id="KW-1133">Transmembrane helix</keyword>
<name>A0ABU2FKA0_9EURY</name>
<feature type="region of interest" description="Disordered" evidence="1">
    <location>
        <begin position="310"/>
        <end position="340"/>
    </location>
</feature>
<evidence type="ECO:0000313" key="4">
    <source>
        <dbReference type="EMBL" id="MDS0280796.1"/>
    </source>
</evidence>
<keyword evidence="2" id="KW-0472">Membrane</keyword>